<dbReference type="Pfam" id="PF01410">
    <property type="entry name" value="COLFI"/>
    <property type="match status" value="1"/>
</dbReference>
<keyword evidence="6" id="KW-1185">Reference proteome</keyword>
<dbReference type="AlphaFoldDB" id="A0A7J7K1H3"/>
<dbReference type="InterPro" id="IPR000885">
    <property type="entry name" value="Fib_collagen_C"/>
</dbReference>
<dbReference type="GO" id="GO:0005201">
    <property type="term" value="F:extracellular matrix structural constituent"/>
    <property type="evidence" value="ECO:0007669"/>
    <property type="project" value="InterPro"/>
</dbReference>
<evidence type="ECO:0000313" key="5">
    <source>
        <dbReference type="EMBL" id="KAF6032482.1"/>
    </source>
</evidence>
<feature type="domain" description="Fibrillar collagen NC1" evidence="4">
    <location>
        <begin position="21"/>
        <end position="245"/>
    </location>
</feature>
<dbReference type="GO" id="GO:0005581">
    <property type="term" value="C:collagen trimer"/>
    <property type="evidence" value="ECO:0007669"/>
    <property type="project" value="UniProtKB-KW"/>
</dbReference>
<proteinExistence type="predicted"/>
<keyword evidence="3" id="KW-0176">Collagen</keyword>
<sequence length="245" mass="27596">MSMLRRPASAMGSRKMQNDDSNAYDELTILQKLVDDIRTPKGTKASPARTCQDLHKVNPDLEDGEYYIDPNLGTSRDALKVKCKMSTGETCVIPNPNTIQMKNLQEEGLGHTWFSDMSDGHIFTYKIDKFQLNFLQLMSDVATQQITYNCHNSVAYYNSKNSTLDQAIKLLTSDENILTADSKPSLTYKMLSDSCQNGNVDEWGRTIFEVKTSKAQRLPIVDIAPYLSEDPTQEIELQLGEVCFS</sequence>
<evidence type="ECO:0000256" key="3">
    <source>
        <dbReference type="ARBA" id="ARBA00023119"/>
    </source>
</evidence>
<dbReference type="PROSITE" id="PS51461">
    <property type="entry name" value="NC1_FIB"/>
    <property type="match status" value="1"/>
</dbReference>
<name>A0A7J7K1H3_BUGNE</name>
<evidence type="ECO:0000256" key="1">
    <source>
        <dbReference type="ARBA" id="ARBA00004613"/>
    </source>
</evidence>
<dbReference type="OrthoDB" id="8939548at2759"/>
<evidence type="ECO:0000259" key="4">
    <source>
        <dbReference type="PROSITE" id="PS51461"/>
    </source>
</evidence>
<comment type="caution">
    <text evidence="5">The sequence shown here is derived from an EMBL/GenBank/DDBJ whole genome shotgun (WGS) entry which is preliminary data.</text>
</comment>
<comment type="subcellular location">
    <subcellularLocation>
        <location evidence="1">Secreted</location>
    </subcellularLocation>
</comment>
<evidence type="ECO:0000256" key="2">
    <source>
        <dbReference type="ARBA" id="ARBA00022525"/>
    </source>
</evidence>
<reference evidence="5" key="1">
    <citation type="submission" date="2020-06" db="EMBL/GenBank/DDBJ databases">
        <title>Draft genome of Bugula neritina, a colonial animal packing powerful symbionts and potential medicines.</title>
        <authorList>
            <person name="Rayko M."/>
        </authorList>
    </citation>
    <scope>NUCLEOTIDE SEQUENCE [LARGE SCALE GENOMIC DNA]</scope>
    <source>
        <strain evidence="5">Kwan_BN1</strain>
    </source>
</reference>
<dbReference type="GO" id="GO:0005576">
    <property type="term" value="C:extracellular region"/>
    <property type="evidence" value="ECO:0007669"/>
    <property type="project" value="UniProtKB-SubCell"/>
</dbReference>
<dbReference type="FunFam" id="2.60.120.1000:FF:000007">
    <property type="entry name" value="Collagen type V alpha 3 chain"/>
    <property type="match status" value="1"/>
</dbReference>
<dbReference type="SMART" id="SM00038">
    <property type="entry name" value="COLFI"/>
    <property type="match status" value="1"/>
</dbReference>
<dbReference type="EMBL" id="VXIV02001501">
    <property type="protein sequence ID" value="KAF6032482.1"/>
    <property type="molecule type" value="Genomic_DNA"/>
</dbReference>
<keyword evidence="2" id="KW-0964">Secreted</keyword>
<organism evidence="5 6">
    <name type="scientific">Bugula neritina</name>
    <name type="common">Brown bryozoan</name>
    <name type="synonym">Sertularia neritina</name>
    <dbReference type="NCBI Taxonomy" id="10212"/>
    <lineage>
        <taxon>Eukaryota</taxon>
        <taxon>Metazoa</taxon>
        <taxon>Spiralia</taxon>
        <taxon>Lophotrochozoa</taxon>
        <taxon>Bryozoa</taxon>
        <taxon>Gymnolaemata</taxon>
        <taxon>Cheilostomatida</taxon>
        <taxon>Flustrina</taxon>
        <taxon>Buguloidea</taxon>
        <taxon>Bugulidae</taxon>
        <taxon>Bugula</taxon>
    </lineage>
</organism>
<protein>
    <submittedName>
        <fullName evidence="5">COL3A1</fullName>
    </submittedName>
</protein>
<evidence type="ECO:0000313" key="6">
    <source>
        <dbReference type="Proteomes" id="UP000593567"/>
    </source>
</evidence>
<dbReference type="Proteomes" id="UP000593567">
    <property type="component" value="Unassembled WGS sequence"/>
</dbReference>
<dbReference type="Gene3D" id="2.60.120.1000">
    <property type="match status" value="1"/>
</dbReference>
<accession>A0A7J7K1H3</accession>
<gene>
    <name evidence="5" type="ORF">EB796_009212</name>
</gene>